<dbReference type="Gene3D" id="3.30.479.30">
    <property type="entry name" value="Band 7 domain"/>
    <property type="match status" value="1"/>
</dbReference>
<dbReference type="InterPro" id="IPR036013">
    <property type="entry name" value="Band_7/SPFH_dom_sf"/>
</dbReference>
<dbReference type="SUPFAM" id="SSF117892">
    <property type="entry name" value="Band 7/SPFH domain"/>
    <property type="match status" value="1"/>
</dbReference>
<proteinExistence type="predicted"/>
<sequence length="85" mass="9509">RKAMLEVQDYDRSLEALSLGVLLATVSTLPEDELYSIEQLGETVLKKMREEAAGWGLKLQKVYITDLGRTRNLRLLTNGSGVLTE</sequence>
<dbReference type="EMBL" id="LAZR01067355">
    <property type="protein sequence ID" value="KKK51748.1"/>
    <property type="molecule type" value="Genomic_DNA"/>
</dbReference>
<dbReference type="AlphaFoldDB" id="A0A0F8W579"/>
<comment type="caution">
    <text evidence="1">The sequence shown here is derived from an EMBL/GenBank/DDBJ whole genome shotgun (WGS) entry which is preliminary data.</text>
</comment>
<organism evidence="1">
    <name type="scientific">marine sediment metagenome</name>
    <dbReference type="NCBI Taxonomy" id="412755"/>
    <lineage>
        <taxon>unclassified sequences</taxon>
        <taxon>metagenomes</taxon>
        <taxon>ecological metagenomes</taxon>
    </lineage>
</organism>
<feature type="non-terminal residue" evidence="1">
    <location>
        <position position="1"/>
    </location>
</feature>
<name>A0A0F8W579_9ZZZZ</name>
<accession>A0A0F8W579</accession>
<evidence type="ECO:0000313" key="1">
    <source>
        <dbReference type="EMBL" id="KKK51748.1"/>
    </source>
</evidence>
<gene>
    <name evidence="1" type="ORF">LCGC14_3111870</name>
</gene>
<protein>
    <submittedName>
        <fullName evidence="1">Uncharacterized protein</fullName>
    </submittedName>
</protein>
<reference evidence="1" key="1">
    <citation type="journal article" date="2015" name="Nature">
        <title>Complex archaea that bridge the gap between prokaryotes and eukaryotes.</title>
        <authorList>
            <person name="Spang A."/>
            <person name="Saw J.H."/>
            <person name="Jorgensen S.L."/>
            <person name="Zaremba-Niedzwiedzka K."/>
            <person name="Martijn J."/>
            <person name="Lind A.E."/>
            <person name="van Eijk R."/>
            <person name="Schleper C."/>
            <person name="Guy L."/>
            <person name="Ettema T.J."/>
        </authorList>
    </citation>
    <scope>NUCLEOTIDE SEQUENCE</scope>
</reference>